<accession>A0A9P8XRH3</accession>
<dbReference type="Proteomes" id="UP000756346">
    <property type="component" value="Unassembled WGS sequence"/>
</dbReference>
<comment type="caution">
    <text evidence="1">The sequence shown here is derived from an EMBL/GenBank/DDBJ whole genome shotgun (WGS) entry which is preliminary data.</text>
</comment>
<sequence length="161" mass="19243">MFDSCTDATFEEDYADDDDEPFYDIIQLDDIHSEQGSNPAWLAVKHVLQNTEKQVLDLVQKYQQELDTMKISFEFEHLEKELHIKRDFRFNKSILLENLRGRLRQLGVARTGYVTTLFGPIQPKKQWIVQETDRHLYSAEEIKYIQDMARNERWKAEMGYY</sequence>
<evidence type="ECO:0000313" key="2">
    <source>
        <dbReference type="Proteomes" id="UP000756346"/>
    </source>
</evidence>
<dbReference type="AlphaFoldDB" id="A0A9P8XRH3"/>
<name>A0A9P8XRH3_9PEZI</name>
<keyword evidence="2" id="KW-1185">Reference proteome</keyword>
<gene>
    <name evidence="1" type="ORF">B0I36DRAFT_341764</name>
</gene>
<dbReference type="EMBL" id="JAGTJQ010000017">
    <property type="protein sequence ID" value="KAH7010612.1"/>
    <property type="molecule type" value="Genomic_DNA"/>
</dbReference>
<protein>
    <submittedName>
        <fullName evidence="1">Uncharacterized protein</fullName>
    </submittedName>
</protein>
<evidence type="ECO:0000313" key="1">
    <source>
        <dbReference type="EMBL" id="KAH7010612.1"/>
    </source>
</evidence>
<proteinExistence type="predicted"/>
<dbReference type="RefSeq" id="XP_046004143.1">
    <property type="nucleotide sequence ID" value="XM_046156032.1"/>
</dbReference>
<organism evidence="1 2">
    <name type="scientific">Microdochium trichocladiopsis</name>
    <dbReference type="NCBI Taxonomy" id="1682393"/>
    <lineage>
        <taxon>Eukaryota</taxon>
        <taxon>Fungi</taxon>
        <taxon>Dikarya</taxon>
        <taxon>Ascomycota</taxon>
        <taxon>Pezizomycotina</taxon>
        <taxon>Sordariomycetes</taxon>
        <taxon>Xylariomycetidae</taxon>
        <taxon>Xylariales</taxon>
        <taxon>Microdochiaceae</taxon>
        <taxon>Microdochium</taxon>
    </lineage>
</organism>
<dbReference type="GeneID" id="70185578"/>
<reference evidence="1" key="1">
    <citation type="journal article" date="2021" name="Nat. Commun.">
        <title>Genetic determinants of endophytism in the Arabidopsis root mycobiome.</title>
        <authorList>
            <person name="Mesny F."/>
            <person name="Miyauchi S."/>
            <person name="Thiergart T."/>
            <person name="Pickel B."/>
            <person name="Atanasova L."/>
            <person name="Karlsson M."/>
            <person name="Huettel B."/>
            <person name="Barry K.W."/>
            <person name="Haridas S."/>
            <person name="Chen C."/>
            <person name="Bauer D."/>
            <person name="Andreopoulos W."/>
            <person name="Pangilinan J."/>
            <person name="LaButti K."/>
            <person name="Riley R."/>
            <person name="Lipzen A."/>
            <person name="Clum A."/>
            <person name="Drula E."/>
            <person name="Henrissat B."/>
            <person name="Kohler A."/>
            <person name="Grigoriev I.V."/>
            <person name="Martin F.M."/>
            <person name="Hacquard S."/>
        </authorList>
    </citation>
    <scope>NUCLEOTIDE SEQUENCE</scope>
    <source>
        <strain evidence="1">MPI-CAGE-CH-0230</strain>
    </source>
</reference>